<reference evidence="1" key="1">
    <citation type="submission" date="2019-12" db="EMBL/GenBank/DDBJ databases">
        <title>Genome sequencing and annotation of Brassica cretica.</title>
        <authorList>
            <person name="Studholme D.J."/>
            <person name="Sarris P."/>
        </authorList>
    </citation>
    <scope>NUCLEOTIDE SEQUENCE</scope>
    <source>
        <strain evidence="1">PFS-109/04</strain>
        <tissue evidence="1">Leaf</tissue>
    </source>
</reference>
<evidence type="ECO:0000313" key="1">
    <source>
        <dbReference type="EMBL" id="KAF3555583.1"/>
    </source>
</evidence>
<accession>A0A8S9QSY9</accession>
<comment type="caution">
    <text evidence="1">The sequence shown here is derived from an EMBL/GenBank/DDBJ whole genome shotgun (WGS) entry which is preliminary data.</text>
</comment>
<dbReference type="EMBL" id="QGKX02000996">
    <property type="protein sequence ID" value="KAF3555583.1"/>
    <property type="molecule type" value="Genomic_DNA"/>
</dbReference>
<name>A0A8S9QSY9_BRACR</name>
<evidence type="ECO:0000313" key="2">
    <source>
        <dbReference type="Proteomes" id="UP000712600"/>
    </source>
</evidence>
<dbReference type="AlphaFoldDB" id="A0A8S9QSY9"/>
<organism evidence="1 2">
    <name type="scientific">Brassica cretica</name>
    <name type="common">Mustard</name>
    <dbReference type="NCBI Taxonomy" id="69181"/>
    <lineage>
        <taxon>Eukaryota</taxon>
        <taxon>Viridiplantae</taxon>
        <taxon>Streptophyta</taxon>
        <taxon>Embryophyta</taxon>
        <taxon>Tracheophyta</taxon>
        <taxon>Spermatophyta</taxon>
        <taxon>Magnoliopsida</taxon>
        <taxon>eudicotyledons</taxon>
        <taxon>Gunneridae</taxon>
        <taxon>Pentapetalae</taxon>
        <taxon>rosids</taxon>
        <taxon>malvids</taxon>
        <taxon>Brassicales</taxon>
        <taxon>Brassicaceae</taxon>
        <taxon>Brassiceae</taxon>
        <taxon>Brassica</taxon>
    </lineage>
</organism>
<protein>
    <submittedName>
        <fullName evidence="1">Uncharacterized protein</fullName>
    </submittedName>
</protein>
<dbReference type="Proteomes" id="UP000712600">
    <property type="component" value="Unassembled WGS sequence"/>
</dbReference>
<gene>
    <name evidence="1" type="ORF">F2Q69_00014604</name>
</gene>
<proteinExistence type="predicted"/>
<sequence>MYHQFNSTSRKAFVSKYGEFGEDASIECLLAALVEVAFFIGLEKKSDIVEMARLHTHKGTSKLLMLQGYPTQTTSMELSSLRPRYLAQLEHCFYLQRTLLHQPSNLIC</sequence>